<reference evidence="2 3" key="1">
    <citation type="journal article" date="2020" name="Phytopathology">
        <title>Genome Sequence Resources of Colletotrichum truncatum, C. plurivorum, C. musicola, and C. sojae: Four Species Pathogenic to Soybean (Glycine max).</title>
        <authorList>
            <person name="Rogerio F."/>
            <person name="Boufleur T.R."/>
            <person name="Ciampi-Guillardi M."/>
            <person name="Sukno S.A."/>
            <person name="Thon M.R."/>
            <person name="Massola Junior N.S."/>
            <person name="Baroncelli R."/>
        </authorList>
    </citation>
    <scope>NUCLEOTIDE SEQUENCE [LARGE SCALE GENOMIC DNA]</scope>
    <source>
        <strain evidence="2 3">LFN0009</strain>
    </source>
</reference>
<feature type="domain" description="DUF6546" evidence="1">
    <location>
        <begin position="187"/>
        <end position="255"/>
    </location>
</feature>
<dbReference type="Pfam" id="PF20183">
    <property type="entry name" value="DUF6546"/>
    <property type="match status" value="1"/>
</dbReference>
<name>A0A8H6MWD9_9PEZI</name>
<evidence type="ECO:0000313" key="3">
    <source>
        <dbReference type="Proteomes" id="UP000652219"/>
    </source>
</evidence>
<sequence length="255" mass="28615">MTDQPALALGKGPQNITATPGLVWTSIPPELRRKIFEELARTGRGWSACASVCKEWQAELEKRNFRRLKVTAADLETMGAIIGPDRANLVRHVWLNIELLRYSCQASCSLQATKSFFFKNCYFGGEPEGWVFDPSAPPTRRPNMEGNLRAGHDEWHHWTDDRNTTAPSEYSLERIFGDHARFFGLGLPRTLRELSVFEETNEAFASVFVEGYVGSPPLPNGIRMASPQVGAAFATLSLLLEKLSVAFMVEAWDFF</sequence>
<dbReference type="AlphaFoldDB" id="A0A8H6MWD9"/>
<dbReference type="InterPro" id="IPR046676">
    <property type="entry name" value="DUF6546"/>
</dbReference>
<gene>
    <name evidence="2" type="ORF">CSOJ01_05697</name>
</gene>
<organism evidence="2 3">
    <name type="scientific">Colletotrichum sojae</name>
    <dbReference type="NCBI Taxonomy" id="2175907"/>
    <lineage>
        <taxon>Eukaryota</taxon>
        <taxon>Fungi</taxon>
        <taxon>Dikarya</taxon>
        <taxon>Ascomycota</taxon>
        <taxon>Pezizomycotina</taxon>
        <taxon>Sordariomycetes</taxon>
        <taxon>Hypocreomycetidae</taxon>
        <taxon>Glomerellales</taxon>
        <taxon>Glomerellaceae</taxon>
        <taxon>Colletotrichum</taxon>
        <taxon>Colletotrichum orchidearum species complex</taxon>
    </lineage>
</organism>
<comment type="caution">
    <text evidence="2">The sequence shown here is derived from an EMBL/GenBank/DDBJ whole genome shotgun (WGS) entry which is preliminary data.</text>
</comment>
<keyword evidence="3" id="KW-1185">Reference proteome</keyword>
<evidence type="ECO:0000313" key="2">
    <source>
        <dbReference type="EMBL" id="KAF6811564.1"/>
    </source>
</evidence>
<evidence type="ECO:0000259" key="1">
    <source>
        <dbReference type="Pfam" id="PF20183"/>
    </source>
</evidence>
<dbReference type="EMBL" id="WIGN01000073">
    <property type="protein sequence ID" value="KAF6811564.1"/>
    <property type="molecule type" value="Genomic_DNA"/>
</dbReference>
<accession>A0A8H6MWD9</accession>
<proteinExistence type="predicted"/>
<dbReference type="Proteomes" id="UP000652219">
    <property type="component" value="Unassembled WGS sequence"/>
</dbReference>
<protein>
    <recommendedName>
        <fullName evidence="1">DUF6546 domain-containing protein</fullName>
    </recommendedName>
</protein>